<dbReference type="PROSITE" id="PS51725">
    <property type="entry name" value="ABM"/>
    <property type="match status" value="1"/>
</dbReference>
<gene>
    <name evidence="2" type="ORF">DUE52_14990</name>
</gene>
<evidence type="ECO:0000313" key="3">
    <source>
        <dbReference type="Proteomes" id="UP000253383"/>
    </source>
</evidence>
<accession>A0A368JNC3</accession>
<name>A0A368JNC3_9BACT</name>
<evidence type="ECO:0000313" key="2">
    <source>
        <dbReference type="EMBL" id="RCR68785.1"/>
    </source>
</evidence>
<keyword evidence="3" id="KW-1185">Reference proteome</keyword>
<keyword evidence="2" id="KW-0560">Oxidoreductase</keyword>
<dbReference type="InterPro" id="IPR007138">
    <property type="entry name" value="ABM_dom"/>
</dbReference>
<dbReference type="EMBL" id="QOWE01000011">
    <property type="protein sequence ID" value="RCR68785.1"/>
    <property type="molecule type" value="Genomic_DNA"/>
</dbReference>
<organism evidence="2 3">
    <name type="scientific">Larkinella punicea</name>
    <dbReference type="NCBI Taxonomy" id="2315727"/>
    <lineage>
        <taxon>Bacteria</taxon>
        <taxon>Pseudomonadati</taxon>
        <taxon>Bacteroidota</taxon>
        <taxon>Cytophagia</taxon>
        <taxon>Cytophagales</taxon>
        <taxon>Spirosomataceae</taxon>
        <taxon>Larkinella</taxon>
    </lineage>
</organism>
<feature type="domain" description="ABM" evidence="1">
    <location>
        <begin position="2"/>
        <end position="92"/>
    </location>
</feature>
<dbReference type="Proteomes" id="UP000253383">
    <property type="component" value="Unassembled WGS sequence"/>
</dbReference>
<protein>
    <submittedName>
        <fullName evidence="2">Antibiotic biosynthesis monooxygenase</fullName>
    </submittedName>
</protein>
<dbReference type="Gene3D" id="3.30.70.100">
    <property type="match status" value="1"/>
</dbReference>
<sequence length="99" mass="11545">MLVRIVRMTFQETNTADFLAIFEASKQKIRTFSGCLHLELLRDLDNPAVYVTYSHWETPEALEKYRHSELFKTTWAATKRLFAERATAFSVAKIDEVTE</sequence>
<dbReference type="InterPro" id="IPR011008">
    <property type="entry name" value="Dimeric_a/b-barrel"/>
</dbReference>
<keyword evidence="2" id="KW-0503">Monooxygenase</keyword>
<dbReference type="AlphaFoldDB" id="A0A368JNC3"/>
<dbReference type="RefSeq" id="WP_114406835.1">
    <property type="nucleotide sequence ID" value="NZ_QOWE01000011.1"/>
</dbReference>
<evidence type="ECO:0000259" key="1">
    <source>
        <dbReference type="PROSITE" id="PS51725"/>
    </source>
</evidence>
<dbReference type="SUPFAM" id="SSF54909">
    <property type="entry name" value="Dimeric alpha+beta barrel"/>
    <property type="match status" value="1"/>
</dbReference>
<dbReference type="Pfam" id="PF03992">
    <property type="entry name" value="ABM"/>
    <property type="match status" value="1"/>
</dbReference>
<dbReference type="GO" id="GO:0004497">
    <property type="term" value="F:monooxygenase activity"/>
    <property type="evidence" value="ECO:0007669"/>
    <property type="project" value="UniProtKB-KW"/>
</dbReference>
<dbReference type="OrthoDB" id="1120859at2"/>
<proteinExistence type="predicted"/>
<reference evidence="2 3" key="1">
    <citation type="submission" date="2018-07" db="EMBL/GenBank/DDBJ databases">
        <title>Genome analysis of Larkinella rosea.</title>
        <authorList>
            <person name="Zhou Z."/>
            <person name="Wang G."/>
        </authorList>
    </citation>
    <scope>NUCLEOTIDE SEQUENCE [LARGE SCALE GENOMIC DNA]</scope>
    <source>
        <strain evidence="3">zzj9</strain>
    </source>
</reference>
<comment type="caution">
    <text evidence="2">The sequence shown here is derived from an EMBL/GenBank/DDBJ whole genome shotgun (WGS) entry which is preliminary data.</text>
</comment>